<reference evidence="1 2" key="1">
    <citation type="journal article" date="2018" name="Sci. Rep.">
        <title>Network-guided genomic and metagenomic analysis of the faecal microbiota of the critically endangered kakapo.</title>
        <authorList>
            <person name="Waite D.W."/>
            <person name="Dsouza M."/>
            <person name="Sekiguchi Y."/>
            <person name="Hugenholtz P."/>
            <person name="Taylor M.W."/>
        </authorList>
    </citation>
    <scope>NUCLEOTIDE SEQUENCE [LARGE SCALE GENOMIC DNA]</scope>
    <source>
        <strain evidence="1 2">BI02</strain>
    </source>
</reference>
<evidence type="ECO:0000313" key="2">
    <source>
        <dbReference type="Proteomes" id="UP000253215"/>
    </source>
</evidence>
<proteinExistence type="predicted"/>
<name>A0A368UAS0_9STRE</name>
<gene>
    <name evidence="1" type="ORF">CAC02_10375</name>
</gene>
<comment type="caution">
    <text evidence="1">The sequence shown here is derived from an EMBL/GenBank/DDBJ whole genome shotgun (WGS) entry which is preliminary data.</text>
</comment>
<dbReference type="EMBL" id="NETH01000078">
    <property type="protein sequence ID" value="RCW16131.1"/>
    <property type="molecule type" value="Genomic_DNA"/>
</dbReference>
<accession>A0A368UAS0</accession>
<evidence type="ECO:0000313" key="1">
    <source>
        <dbReference type="EMBL" id="RCW16131.1"/>
    </source>
</evidence>
<sequence length="60" mass="6391">MNTKTFEQFDVMTDEALARVAGGSHVFTGGGGTLKPDKPWWVTIDWCSIASGVNGGMIVC</sequence>
<dbReference type="AlphaFoldDB" id="A0A368UAS0"/>
<evidence type="ECO:0008006" key="3">
    <source>
        <dbReference type="Google" id="ProtNLM"/>
    </source>
</evidence>
<dbReference type="Proteomes" id="UP000253215">
    <property type="component" value="Unassembled WGS sequence"/>
</dbReference>
<protein>
    <recommendedName>
        <fullName evidence="3">Bacteriocin</fullName>
    </recommendedName>
</protein>
<organism evidence="1 2">
    <name type="scientific">Streptococcus gallolyticus</name>
    <dbReference type="NCBI Taxonomy" id="315405"/>
    <lineage>
        <taxon>Bacteria</taxon>
        <taxon>Bacillati</taxon>
        <taxon>Bacillota</taxon>
        <taxon>Bacilli</taxon>
        <taxon>Lactobacillales</taxon>
        <taxon>Streptococcaceae</taxon>
        <taxon>Streptococcus</taxon>
    </lineage>
</organism>